<keyword evidence="1" id="KW-0472">Membrane</keyword>
<accession>A0A072N1N7</accession>
<sequence>MASLNQHVRTLLNARALWRLALLVSVAAIVYLATTSQSYPIPASANDKVNHLIAFLELTLLTRLAWPELKPWWFAPALLSFGLGIEMVQANLPYRDFSLADLAADAAGIAIGLLPWPFFKHITKQPLRNSPNSL</sequence>
<feature type="transmembrane region" description="Helical" evidence="1">
    <location>
        <begin position="98"/>
        <end position="119"/>
    </location>
</feature>
<feature type="domain" description="VanZ-like" evidence="2">
    <location>
        <begin position="43"/>
        <end position="119"/>
    </location>
</feature>
<evidence type="ECO:0000256" key="1">
    <source>
        <dbReference type="SAM" id="Phobius"/>
    </source>
</evidence>
<dbReference type="EMBL" id="ANIE01000007">
    <property type="protein sequence ID" value="KEF30873.1"/>
    <property type="molecule type" value="Genomic_DNA"/>
</dbReference>
<dbReference type="AlphaFoldDB" id="A0A072N1N7"/>
<gene>
    <name evidence="3" type="ORF">D777_02815</name>
</gene>
<feature type="transmembrane region" description="Helical" evidence="1">
    <location>
        <begin position="16"/>
        <end position="34"/>
    </location>
</feature>
<organism evidence="3 4">
    <name type="scientific">Marinobacter nitratireducens</name>
    <dbReference type="NCBI Taxonomy" id="1137280"/>
    <lineage>
        <taxon>Bacteria</taxon>
        <taxon>Pseudomonadati</taxon>
        <taxon>Pseudomonadota</taxon>
        <taxon>Gammaproteobacteria</taxon>
        <taxon>Pseudomonadales</taxon>
        <taxon>Marinobacteraceae</taxon>
        <taxon>Marinobacter</taxon>
    </lineage>
</organism>
<dbReference type="InterPro" id="IPR006976">
    <property type="entry name" value="VanZ-like"/>
</dbReference>
<dbReference type="PANTHER" id="PTHR28008">
    <property type="entry name" value="DOMAIN PROTEIN, PUTATIVE (AFU_ORTHOLOGUE AFUA_3G10980)-RELATED"/>
    <property type="match status" value="1"/>
</dbReference>
<dbReference type="OrthoDB" id="7376558at2"/>
<dbReference type="STRING" id="1137280.D777_02815"/>
<proteinExistence type="predicted"/>
<keyword evidence="1" id="KW-0812">Transmembrane</keyword>
<dbReference type="Pfam" id="PF04892">
    <property type="entry name" value="VanZ"/>
    <property type="match status" value="1"/>
</dbReference>
<dbReference type="Proteomes" id="UP000035057">
    <property type="component" value="Unassembled WGS sequence"/>
</dbReference>
<keyword evidence="4" id="KW-1185">Reference proteome</keyword>
<evidence type="ECO:0000313" key="4">
    <source>
        <dbReference type="Proteomes" id="UP000035057"/>
    </source>
</evidence>
<keyword evidence="1" id="KW-1133">Transmembrane helix</keyword>
<evidence type="ECO:0000259" key="2">
    <source>
        <dbReference type="Pfam" id="PF04892"/>
    </source>
</evidence>
<dbReference type="RefSeq" id="WP_036132889.1">
    <property type="nucleotide sequence ID" value="NZ_ANIE01000007.1"/>
</dbReference>
<dbReference type="PANTHER" id="PTHR28008:SF1">
    <property type="entry name" value="DOMAIN PROTEIN, PUTATIVE (AFU_ORTHOLOGUE AFUA_3G10980)-RELATED"/>
    <property type="match status" value="1"/>
</dbReference>
<evidence type="ECO:0000313" key="3">
    <source>
        <dbReference type="EMBL" id="KEF30873.1"/>
    </source>
</evidence>
<dbReference type="PATRIC" id="fig|1137280.3.peg.2633"/>
<name>A0A072N1N7_9GAMM</name>
<comment type="caution">
    <text evidence="3">The sequence shown here is derived from an EMBL/GenBank/DDBJ whole genome shotgun (WGS) entry which is preliminary data.</text>
</comment>
<protein>
    <recommendedName>
        <fullName evidence="2">VanZ-like domain-containing protein</fullName>
    </recommendedName>
</protein>
<reference evidence="3 4" key="1">
    <citation type="submission" date="2012-12" db="EMBL/GenBank/DDBJ databases">
        <title>Genome assembly of Marinobacter sp. AK21.</title>
        <authorList>
            <person name="Khatri I."/>
            <person name="Kumar R."/>
            <person name="Vaidya B."/>
            <person name="Subramanian S."/>
            <person name="Pinnaka A."/>
        </authorList>
    </citation>
    <scope>NUCLEOTIDE SEQUENCE [LARGE SCALE GENOMIC DNA]</scope>
    <source>
        <strain evidence="3 4">AK21</strain>
    </source>
</reference>